<dbReference type="HOGENOM" id="CLU_457211_0_0_1"/>
<evidence type="ECO:0008006" key="4">
    <source>
        <dbReference type="Google" id="ProtNLM"/>
    </source>
</evidence>
<evidence type="ECO:0000256" key="1">
    <source>
        <dbReference type="SAM" id="MobiDB-lite"/>
    </source>
</evidence>
<feature type="region of interest" description="Disordered" evidence="1">
    <location>
        <begin position="55"/>
        <end position="162"/>
    </location>
</feature>
<organism evidence="2 3">
    <name type="scientific">Sphaerobolus stellatus (strain SS14)</name>
    <dbReference type="NCBI Taxonomy" id="990650"/>
    <lineage>
        <taxon>Eukaryota</taxon>
        <taxon>Fungi</taxon>
        <taxon>Dikarya</taxon>
        <taxon>Basidiomycota</taxon>
        <taxon>Agaricomycotina</taxon>
        <taxon>Agaricomycetes</taxon>
        <taxon>Phallomycetidae</taxon>
        <taxon>Geastrales</taxon>
        <taxon>Sphaerobolaceae</taxon>
        <taxon>Sphaerobolus</taxon>
    </lineage>
</organism>
<feature type="compositionally biased region" description="Polar residues" evidence="1">
    <location>
        <begin position="55"/>
        <end position="71"/>
    </location>
</feature>
<dbReference type="EMBL" id="KN837112">
    <property type="protein sequence ID" value="KIJ45391.1"/>
    <property type="molecule type" value="Genomic_DNA"/>
</dbReference>
<evidence type="ECO:0000313" key="2">
    <source>
        <dbReference type="EMBL" id="KIJ45391.1"/>
    </source>
</evidence>
<keyword evidence="3" id="KW-1185">Reference proteome</keyword>
<feature type="compositionally biased region" description="Polar residues" evidence="1">
    <location>
        <begin position="95"/>
        <end position="113"/>
    </location>
</feature>
<feature type="compositionally biased region" description="Polar residues" evidence="1">
    <location>
        <begin position="1"/>
        <end position="18"/>
    </location>
</feature>
<proteinExistence type="predicted"/>
<protein>
    <recommendedName>
        <fullName evidence="4">Retrotransposon gag domain-containing protein</fullName>
    </recommendedName>
</protein>
<sequence length="737" mass="81412">MANLYTRKSTFDGSQQRSKPFPPNLRRILGLSRASTTVFANALVDSNRCSKFSIVTNSTQRETRSGQQPLPSTKKPSKASQPTKASQAKSRKEPQPSTSKPRNPSPLRQSLSPTIGKPTLASSELHQGTSQAASRDQAHLVERSSTTVQHVRPPSPTPSVNDAAEEFEITRRAVPSYELHPLTWLPDPTIPGILSSASTPILTPLHPSPPISSEFTSSPILSEPDISPESEFISTRLSPVISALELPAKATMATLLTGKAEMPAPGSSRAPKTFDGSEDNIAEFLEIFENCADDAQLPDAEKVSFIFRYLSRSQKDVFKTFDGYDDLDWKKFKAAIEEAFEGAFKEKKYTRQSLIQFTRNNATLPIRTDAELRAYQRGFQAITHYLIKEQIITEDDRDRYYWFGFHEDTPVDVFKAGKYVFDIDAFNKNPPEGFTPPETESKPQGGPLDVITRTVTLPATPSTPPSSSNVDDLFLRMKSLTIRDQEYAATYAKIQPLTGANTAITTGTIAPCMFCKDSVNIHRTRQCPVAQEYLRLKKISLSNEGYWRWPNGDRISSHPQGIKFVVDQAEIRTSVPPSTATTTQTQAQSFILTVDPVRNPTAMAAGFIEEISNESGSAFAAQANQKKPPIAANSPSQPTSVPSATASEKKAPQFQYQSKMEDGKAAQSVFDKMLDIPITIIQRELLAVSPDLRKYFIKDAPYRLLLGRPFQLAARADTEDIGDTLVMQDSSRSGYTL</sequence>
<feature type="region of interest" description="Disordered" evidence="1">
    <location>
        <begin position="618"/>
        <end position="656"/>
    </location>
</feature>
<dbReference type="OrthoDB" id="3268646at2759"/>
<feature type="compositionally biased region" description="Polar residues" evidence="1">
    <location>
        <begin position="633"/>
        <end position="646"/>
    </location>
</feature>
<name>A0A0C9W2Y1_SPHS4</name>
<feature type="compositionally biased region" description="Polar residues" evidence="1">
    <location>
        <begin position="78"/>
        <end position="88"/>
    </location>
</feature>
<evidence type="ECO:0000313" key="3">
    <source>
        <dbReference type="Proteomes" id="UP000054279"/>
    </source>
</evidence>
<accession>A0A0C9W2Y1</accession>
<reference evidence="2 3" key="1">
    <citation type="submission" date="2014-06" db="EMBL/GenBank/DDBJ databases">
        <title>Evolutionary Origins and Diversification of the Mycorrhizal Mutualists.</title>
        <authorList>
            <consortium name="DOE Joint Genome Institute"/>
            <consortium name="Mycorrhizal Genomics Consortium"/>
            <person name="Kohler A."/>
            <person name="Kuo A."/>
            <person name="Nagy L.G."/>
            <person name="Floudas D."/>
            <person name="Copeland A."/>
            <person name="Barry K.W."/>
            <person name="Cichocki N."/>
            <person name="Veneault-Fourrey C."/>
            <person name="LaButti K."/>
            <person name="Lindquist E.A."/>
            <person name="Lipzen A."/>
            <person name="Lundell T."/>
            <person name="Morin E."/>
            <person name="Murat C."/>
            <person name="Riley R."/>
            <person name="Ohm R."/>
            <person name="Sun H."/>
            <person name="Tunlid A."/>
            <person name="Henrissat B."/>
            <person name="Grigoriev I.V."/>
            <person name="Hibbett D.S."/>
            <person name="Martin F."/>
        </authorList>
    </citation>
    <scope>NUCLEOTIDE SEQUENCE [LARGE SCALE GENOMIC DNA]</scope>
    <source>
        <strain evidence="2 3">SS14</strain>
    </source>
</reference>
<feature type="region of interest" description="Disordered" evidence="1">
    <location>
        <begin position="1"/>
        <end position="25"/>
    </location>
</feature>
<gene>
    <name evidence="2" type="ORF">M422DRAFT_251166</name>
</gene>
<feature type="compositionally biased region" description="Polar residues" evidence="1">
    <location>
        <begin position="120"/>
        <end position="134"/>
    </location>
</feature>
<dbReference type="AlphaFoldDB" id="A0A0C9W2Y1"/>
<dbReference type="Proteomes" id="UP000054279">
    <property type="component" value="Unassembled WGS sequence"/>
</dbReference>